<dbReference type="InParanoid" id="A0A194XTR8"/>
<evidence type="ECO:0000256" key="1">
    <source>
        <dbReference type="SAM" id="MobiDB-lite"/>
    </source>
</evidence>
<name>A0A194XTR8_MOLSC</name>
<dbReference type="Proteomes" id="UP000070700">
    <property type="component" value="Unassembled WGS sequence"/>
</dbReference>
<dbReference type="SUPFAM" id="SSF103196">
    <property type="entry name" value="Roadblock/LC7 domain"/>
    <property type="match status" value="1"/>
</dbReference>
<dbReference type="AlphaFoldDB" id="A0A194XTR8"/>
<protein>
    <recommendedName>
        <fullName evidence="4">Roadblock/LAMTOR2 domain-containing protein</fullName>
    </recommendedName>
</protein>
<evidence type="ECO:0000313" key="3">
    <source>
        <dbReference type="Proteomes" id="UP000070700"/>
    </source>
</evidence>
<dbReference type="RefSeq" id="XP_018077789.1">
    <property type="nucleotide sequence ID" value="XM_018222119.1"/>
</dbReference>
<sequence>MGSSPSDIVSDTLQRLSAKAGVLATLAIDRKSSSLLSYKGTLNLLFSSTSTLNVSAAAARTTGTSASVTATSPPPTAAAADSGTGSVTDEEKINDFVQMIWRYVNGTEQMIQGMDEEDDLKLLRLRTKKHELVIVPDSKFIFVVVHDVKSS</sequence>
<dbReference type="STRING" id="149040.A0A194XTR8"/>
<organism evidence="2 3">
    <name type="scientific">Mollisia scopiformis</name>
    <name type="common">Conifer needle endophyte fungus</name>
    <name type="synonym">Phialocephala scopiformis</name>
    <dbReference type="NCBI Taxonomy" id="149040"/>
    <lineage>
        <taxon>Eukaryota</taxon>
        <taxon>Fungi</taxon>
        <taxon>Dikarya</taxon>
        <taxon>Ascomycota</taxon>
        <taxon>Pezizomycotina</taxon>
        <taxon>Leotiomycetes</taxon>
        <taxon>Helotiales</taxon>
        <taxon>Mollisiaceae</taxon>
        <taxon>Mollisia</taxon>
    </lineage>
</organism>
<gene>
    <name evidence="2" type="ORF">LY89DRAFT_777183</name>
</gene>
<feature type="region of interest" description="Disordered" evidence="1">
    <location>
        <begin position="63"/>
        <end position="87"/>
    </location>
</feature>
<dbReference type="PANTHER" id="PTHR10779">
    <property type="entry name" value="DYNEIN LIGHT CHAIN ROADBLOCK"/>
    <property type="match status" value="1"/>
</dbReference>
<proteinExistence type="predicted"/>
<dbReference type="OrthoDB" id="9985637at2759"/>
<dbReference type="Gene3D" id="3.30.450.30">
    <property type="entry name" value="Dynein light chain 2a, cytoplasmic"/>
    <property type="match status" value="1"/>
</dbReference>
<accession>A0A194XTR8</accession>
<evidence type="ECO:0008006" key="4">
    <source>
        <dbReference type="Google" id="ProtNLM"/>
    </source>
</evidence>
<dbReference type="KEGG" id="psco:LY89DRAFT_777183"/>
<dbReference type="EMBL" id="KQ947405">
    <property type="protein sequence ID" value="KUJ23434.1"/>
    <property type="molecule type" value="Genomic_DNA"/>
</dbReference>
<reference evidence="2 3" key="1">
    <citation type="submission" date="2015-10" db="EMBL/GenBank/DDBJ databases">
        <title>Full genome of DAOMC 229536 Phialocephala scopiformis, a fungal endophyte of spruce producing the potent anti-insectan compound rugulosin.</title>
        <authorList>
            <consortium name="DOE Joint Genome Institute"/>
            <person name="Walker A.K."/>
            <person name="Frasz S.L."/>
            <person name="Seifert K.A."/>
            <person name="Miller J.D."/>
            <person name="Mondo S.J."/>
            <person name="Labutti K."/>
            <person name="Lipzen A."/>
            <person name="Dockter R."/>
            <person name="Kennedy M."/>
            <person name="Grigoriev I.V."/>
            <person name="Spatafora J.W."/>
        </authorList>
    </citation>
    <scope>NUCLEOTIDE SEQUENCE [LARGE SCALE GENOMIC DNA]</scope>
    <source>
        <strain evidence="2 3">CBS 120377</strain>
    </source>
</reference>
<keyword evidence="3" id="KW-1185">Reference proteome</keyword>
<evidence type="ECO:0000313" key="2">
    <source>
        <dbReference type="EMBL" id="KUJ23434.1"/>
    </source>
</evidence>
<dbReference type="GeneID" id="28831845"/>